<dbReference type="InterPro" id="IPR005123">
    <property type="entry name" value="Oxoglu/Fe-dep_dioxygenase_dom"/>
</dbReference>
<keyword evidence="4" id="KW-0560">Oxidoreductase</keyword>
<evidence type="ECO:0000256" key="1">
    <source>
        <dbReference type="ARBA" id="ARBA00001961"/>
    </source>
</evidence>
<evidence type="ECO:0000256" key="4">
    <source>
        <dbReference type="ARBA" id="ARBA00023002"/>
    </source>
</evidence>
<evidence type="ECO:0000256" key="3">
    <source>
        <dbReference type="ARBA" id="ARBA00022964"/>
    </source>
</evidence>
<dbReference type="GO" id="GO:0005783">
    <property type="term" value="C:endoplasmic reticulum"/>
    <property type="evidence" value="ECO:0007669"/>
    <property type="project" value="TreeGrafter"/>
</dbReference>
<keyword evidence="2" id="KW-0479">Metal-binding</keyword>
<comment type="cofactor">
    <cofactor evidence="1">
        <name>L-ascorbate</name>
        <dbReference type="ChEBI" id="CHEBI:38290"/>
    </cofactor>
</comment>
<dbReference type="PANTHER" id="PTHR10869:SF226">
    <property type="entry name" value="PROLYL 4-HYDROXYLASE ALPHA SUBUNIT DOMAIN-CONTAINING PROTEIN"/>
    <property type="match status" value="1"/>
</dbReference>
<accession>A0A6C0J180</accession>
<dbReference type="Pfam" id="PF13640">
    <property type="entry name" value="2OG-FeII_Oxy_3"/>
    <property type="match status" value="1"/>
</dbReference>
<proteinExistence type="predicted"/>
<evidence type="ECO:0000313" key="7">
    <source>
        <dbReference type="EMBL" id="QHT98415.1"/>
    </source>
</evidence>
<dbReference type="InterPro" id="IPR044862">
    <property type="entry name" value="Pro_4_hyd_alph_FE2OG_OXY"/>
</dbReference>
<dbReference type="InterPro" id="IPR006620">
    <property type="entry name" value="Pro_4_hyd_alph"/>
</dbReference>
<dbReference type="EMBL" id="MN740292">
    <property type="protein sequence ID" value="QHT98415.1"/>
    <property type="molecule type" value="Genomic_DNA"/>
</dbReference>
<dbReference type="GO" id="GO:0005506">
    <property type="term" value="F:iron ion binding"/>
    <property type="evidence" value="ECO:0007669"/>
    <property type="project" value="InterPro"/>
</dbReference>
<reference evidence="7" key="1">
    <citation type="journal article" date="2020" name="Nature">
        <title>Giant virus diversity and host interactions through global metagenomics.</title>
        <authorList>
            <person name="Schulz F."/>
            <person name="Roux S."/>
            <person name="Paez-Espino D."/>
            <person name="Jungbluth S."/>
            <person name="Walsh D.A."/>
            <person name="Denef V.J."/>
            <person name="McMahon K.D."/>
            <person name="Konstantinidis K.T."/>
            <person name="Eloe-Fadrosh E.A."/>
            <person name="Kyrpides N.C."/>
            <person name="Woyke T."/>
        </authorList>
    </citation>
    <scope>NUCLEOTIDE SEQUENCE</scope>
    <source>
        <strain evidence="7">GVMAG-M-3300025652-16</strain>
    </source>
</reference>
<dbReference type="PANTHER" id="PTHR10869">
    <property type="entry name" value="PROLYL 4-HYDROXYLASE ALPHA SUBUNIT"/>
    <property type="match status" value="1"/>
</dbReference>
<dbReference type="Gene3D" id="2.60.120.620">
    <property type="entry name" value="q2cbj1_9rhob like domain"/>
    <property type="match status" value="1"/>
</dbReference>
<dbReference type="AlphaFoldDB" id="A0A6C0J180"/>
<organism evidence="7">
    <name type="scientific">viral metagenome</name>
    <dbReference type="NCBI Taxonomy" id="1070528"/>
    <lineage>
        <taxon>unclassified sequences</taxon>
        <taxon>metagenomes</taxon>
        <taxon>organismal metagenomes</taxon>
    </lineage>
</organism>
<evidence type="ECO:0000256" key="2">
    <source>
        <dbReference type="ARBA" id="ARBA00022723"/>
    </source>
</evidence>
<dbReference type="SMART" id="SM00702">
    <property type="entry name" value="P4Hc"/>
    <property type="match status" value="1"/>
</dbReference>
<feature type="domain" description="Fe2OG dioxygenase" evidence="6">
    <location>
        <begin position="78"/>
        <end position="175"/>
    </location>
</feature>
<keyword evidence="3" id="KW-0223">Dioxygenase</keyword>
<sequence length="175" mass="19928">MAVFSVYTEPEVIKGFLTPRECNTLINYNTEFTQSVFDRDGPHPTRINSVGKIINNNSLEISSILKKFSEKFPIHKGKFEDLNVIKYTKGGFIPIHHDYGPSAIRTHSILLYLNENYEGGETEFPNLNKQFKLNTGDILYFHNFDSYGNPTQLALHQGNVVKSGEKLICNLWVKG</sequence>
<protein>
    <recommendedName>
        <fullName evidence="6">Fe2OG dioxygenase domain-containing protein</fullName>
    </recommendedName>
</protein>
<evidence type="ECO:0000259" key="6">
    <source>
        <dbReference type="PROSITE" id="PS51471"/>
    </source>
</evidence>
<name>A0A6C0J180_9ZZZZ</name>
<dbReference type="GO" id="GO:0004656">
    <property type="term" value="F:procollagen-proline 4-dioxygenase activity"/>
    <property type="evidence" value="ECO:0007669"/>
    <property type="project" value="TreeGrafter"/>
</dbReference>
<dbReference type="GO" id="GO:0031418">
    <property type="term" value="F:L-ascorbic acid binding"/>
    <property type="evidence" value="ECO:0007669"/>
    <property type="project" value="InterPro"/>
</dbReference>
<dbReference type="InterPro" id="IPR045054">
    <property type="entry name" value="P4HA-like"/>
</dbReference>
<keyword evidence="5" id="KW-0408">Iron</keyword>
<evidence type="ECO:0000256" key="5">
    <source>
        <dbReference type="ARBA" id="ARBA00023004"/>
    </source>
</evidence>
<dbReference type="PROSITE" id="PS51471">
    <property type="entry name" value="FE2OG_OXY"/>
    <property type="match status" value="1"/>
</dbReference>